<dbReference type="EMBL" id="JADBDY010000001">
    <property type="protein sequence ID" value="MBE1459550.1"/>
    <property type="molecule type" value="Genomic_DNA"/>
</dbReference>
<organism evidence="3 4">
    <name type="scientific">Nocardiopsis terrae</name>
    <dbReference type="NCBI Taxonomy" id="372655"/>
    <lineage>
        <taxon>Bacteria</taxon>
        <taxon>Bacillati</taxon>
        <taxon>Actinomycetota</taxon>
        <taxon>Actinomycetes</taxon>
        <taxon>Streptosporangiales</taxon>
        <taxon>Nocardiopsidaceae</taxon>
        <taxon>Nocardiopsis</taxon>
    </lineage>
</organism>
<feature type="compositionally biased region" description="Gly residues" evidence="1">
    <location>
        <begin position="341"/>
        <end position="372"/>
    </location>
</feature>
<dbReference type="NCBIfam" id="TIGR04222">
    <property type="entry name" value="near_uncomplex"/>
    <property type="match status" value="1"/>
</dbReference>
<reference evidence="3 4" key="1">
    <citation type="submission" date="2020-10" db="EMBL/GenBank/DDBJ databases">
        <title>Sequencing the genomes of 1000 actinobacteria strains.</title>
        <authorList>
            <person name="Klenk H.-P."/>
        </authorList>
    </citation>
    <scope>NUCLEOTIDE SEQUENCE [LARGE SCALE GENOMIC DNA]</scope>
    <source>
        <strain evidence="3 4">DSM 45157</strain>
    </source>
</reference>
<dbReference type="RefSeq" id="WP_191275031.1">
    <property type="nucleotide sequence ID" value="NZ_BMXJ01000008.1"/>
</dbReference>
<name>A0ABR9HKI9_9ACTN</name>
<gene>
    <name evidence="3" type="ORF">H4W79_003764</name>
</gene>
<keyword evidence="2" id="KW-0472">Membrane</keyword>
<feature type="region of interest" description="Disordered" evidence="1">
    <location>
        <begin position="333"/>
        <end position="372"/>
    </location>
</feature>
<keyword evidence="2" id="KW-1133">Transmembrane helix</keyword>
<evidence type="ECO:0000256" key="2">
    <source>
        <dbReference type="SAM" id="Phobius"/>
    </source>
</evidence>
<keyword evidence="4" id="KW-1185">Reference proteome</keyword>
<evidence type="ECO:0000313" key="3">
    <source>
        <dbReference type="EMBL" id="MBE1459550.1"/>
    </source>
</evidence>
<proteinExistence type="predicted"/>
<evidence type="ECO:0000256" key="1">
    <source>
        <dbReference type="SAM" id="MobiDB-lite"/>
    </source>
</evidence>
<protein>
    <submittedName>
        <fullName evidence="3">Uncharacterized protein (TIGR04222 family)</fullName>
    </submittedName>
</protein>
<feature type="transmembrane region" description="Helical" evidence="2">
    <location>
        <begin position="167"/>
        <end position="186"/>
    </location>
</feature>
<feature type="compositionally biased region" description="Basic and acidic residues" evidence="1">
    <location>
        <begin position="299"/>
        <end position="314"/>
    </location>
</feature>
<feature type="transmembrane region" description="Helical" evidence="2">
    <location>
        <begin position="192"/>
        <end position="213"/>
    </location>
</feature>
<dbReference type="Proteomes" id="UP000598217">
    <property type="component" value="Unassembled WGS sequence"/>
</dbReference>
<keyword evidence="2" id="KW-0812">Transmembrane</keyword>
<dbReference type="InterPro" id="IPR026467">
    <property type="entry name" value="Ser/Gly_Cys_C_dom"/>
</dbReference>
<evidence type="ECO:0000313" key="4">
    <source>
        <dbReference type="Proteomes" id="UP000598217"/>
    </source>
</evidence>
<feature type="region of interest" description="Disordered" evidence="1">
    <location>
        <begin position="291"/>
        <end position="314"/>
    </location>
</feature>
<sequence length="372" mass="38516">MLLIPLLGALLGLAAGAFPFFRVFTANRSITAEVAAVPEPKLPLTPEDLTPAELAYLVGGATRVGEVAFMDLFLSGRIRRQVRGGFFTLVGPSNAYVTEKDPVRRDLVKTFRDRTGLTSRGLIQTATSSRGIERVREKLAERRLIARSEGLARALADFHSGGWISRVLAYSGVVLFAVGAVLTNAYEQDEWTVALAVLGGVLAVLGGLARGLYLGHGGRNASTATAAGKRLLGLASDAYEATAAEGRTMVREEALRYTAVLGISRMGREASPRDRGRDGSGDDAVRVVTHTGSAQVLEESPRRVGEQTPEPREGFELDWGSLCEIADLCAVDGSGSASSGGSSGGDSGGGGFWGGGDSGSSGGDGGGGGGGD</sequence>
<accession>A0ABR9HKI9</accession>
<comment type="caution">
    <text evidence="3">The sequence shown here is derived from an EMBL/GenBank/DDBJ whole genome shotgun (WGS) entry which is preliminary data.</text>
</comment>